<gene>
    <name evidence="1" type="ORF">CDAR_283851</name>
</gene>
<accession>A0AAV4NAC2</accession>
<sequence>MIITIVAQKYFLMPALLSSNALSTARKEIPPVEESFPQLTEQQQGLPCRVPPFGPLNNQMIYAPLPSISLSTSSCQIQFPKFWGRFRLLKSLVRFRFSAQEDS</sequence>
<organism evidence="1 2">
    <name type="scientific">Caerostris darwini</name>
    <dbReference type="NCBI Taxonomy" id="1538125"/>
    <lineage>
        <taxon>Eukaryota</taxon>
        <taxon>Metazoa</taxon>
        <taxon>Ecdysozoa</taxon>
        <taxon>Arthropoda</taxon>
        <taxon>Chelicerata</taxon>
        <taxon>Arachnida</taxon>
        <taxon>Araneae</taxon>
        <taxon>Araneomorphae</taxon>
        <taxon>Entelegynae</taxon>
        <taxon>Araneoidea</taxon>
        <taxon>Araneidae</taxon>
        <taxon>Caerostris</taxon>
    </lineage>
</organism>
<comment type="caution">
    <text evidence="1">The sequence shown here is derived from an EMBL/GenBank/DDBJ whole genome shotgun (WGS) entry which is preliminary data.</text>
</comment>
<dbReference type="EMBL" id="BPLQ01001430">
    <property type="protein sequence ID" value="GIX81715.1"/>
    <property type="molecule type" value="Genomic_DNA"/>
</dbReference>
<name>A0AAV4NAC2_9ARAC</name>
<evidence type="ECO:0000313" key="1">
    <source>
        <dbReference type="EMBL" id="GIX81715.1"/>
    </source>
</evidence>
<dbReference type="Proteomes" id="UP001054837">
    <property type="component" value="Unassembled WGS sequence"/>
</dbReference>
<protein>
    <submittedName>
        <fullName evidence="1">Uncharacterized protein</fullName>
    </submittedName>
</protein>
<reference evidence="1 2" key="1">
    <citation type="submission" date="2021-06" db="EMBL/GenBank/DDBJ databases">
        <title>Caerostris darwini draft genome.</title>
        <authorList>
            <person name="Kono N."/>
            <person name="Arakawa K."/>
        </authorList>
    </citation>
    <scope>NUCLEOTIDE SEQUENCE [LARGE SCALE GENOMIC DNA]</scope>
</reference>
<keyword evidence="2" id="KW-1185">Reference proteome</keyword>
<proteinExistence type="predicted"/>
<dbReference type="AlphaFoldDB" id="A0AAV4NAC2"/>
<evidence type="ECO:0000313" key="2">
    <source>
        <dbReference type="Proteomes" id="UP001054837"/>
    </source>
</evidence>